<dbReference type="InterPro" id="IPR005049">
    <property type="entry name" value="STL-like"/>
</dbReference>
<dbReference type="EMBL" id="GL348716">
    <property type="protein sequence ID" value="EFH56200.1"/>
    <property type="molecule type" value="Genomic_DNA"/>
</dbReference>
<organism evidence="2">
    <name type="scientific">Arabidopsis lyrata subsp. lyrata</name>
    <name type="common">Lyre-leaved rock-cress</name>
    <dbReference type="NCBI Taxonomy" id="81972"/>
    <lineage>
        <taxon>Eukaryota</taxon>
        <taxon>Viridiplantae</taxon>
        <taxon>Streptophyta</taxon>
        <taxon>Embryophyta</taxon>
        <taxon>Tracheophyta</taxon>
        <taxon>Spermatophyta</taxon>
        <taxon>Magnoliopsida</taxon>
        <taxon>eudicotyledons</taxon>
        <taxon>Gunneridae</taxon>
        <taxon>Pentapetalae</taxon>
        <taxon>rosids</taxon>
        <taxon>malvids</taxon>
        <taxon>Brassicales</taxon>
        <taxon>Brassicaceae</taxon>
        <taxon>Camelineae</taxon>
        <taxon>Arabidopsis</taxon>
    </lineage>
</organism>
<dbReference type="HOGENOM" id="CLU_2029867_0_0_1"/>
<protein>
    <submittedName>
        <fullName evidence="1">Uncharacterized protein</fullName>
    </submittedName>
</protein>
<dbReference type="Gramene" id="scaffold_402997.1">
    <property type="protein sequence ID" value="scaffold_402997.1"/>
    <property type="gene ID" value="scaffold_402997.1"/>
</dbReference>
<name>D7LH94_ARALL</name>
<keyword evidence="2" id="KW-1185">Reference proteome</keyword>
<evidence type="ECO:0000313" key="2">
    <source>
        <dbReference type="Proteomes" id="UP000008694"/>
    </source>
</evidence>
<dbReference type="eggNOG" id="ENOG502QTAG">
    <property type="taxonomic scope" value="Eukaryota"/>
</dbReference>
<dbReference type="Proteomes" id="UP000008694">
    <property type="component" value="Unassembled WGS sequence"/>
</dbReference>
<dbReference type="AlphaFoldDB" id="D7LH94"/>
<dbReference type="STRING" id="81972.D7LH94"/>
<sequence length="122" mass="13720">MAGSNHLPYDSFVRKSVGYLFAIQHGAKKIYDADDRGEVIDGDLGKHFDVELVGVDSKQQPILQYSHENSNRTVVNPYIHFGQHSVWPRGLPLENVGEINHEEYYTEVFGGTQFIQQGISNG</sequence>
<dbReference type="PANTHER" id="PTHR31362">
    <property type="entry name" value="GLYCOSYLTRANSFERASE STELLO1-RELATED"/>
    <property type="match status" value="1"/>
</dbReference>
<accession>D7LH94</accession>
<proteinExistence type="predicted"/>
<reference evidence="2" key="1">
    <citation type="journal article" date="2011" name="Nat. Genet.">
        <title>The Arabidopsis lyrata genome sequence and the basis of rapid genome size change.</title>
        <authorList>
            <person name="Hu T.T."/>
            <person name="Pattyn P."/>
            <person name="Bakker E.G."/>
            <person name="Cao J."/>
            <person name="Cheng J.-F."/>
            <person name="Clark R.M."/>
            <person name="Fahlgren N."/>
            <person name="Fawcett J.A."/>
            <person name="Grimwood J."/>
            <person name="Gundlach H."/>
            <person name="Haberer G."/>
            <person name="Hollister J.D."/>
            <person name="Ossowski S."/>
            <person name="Ottilar R.P."/>
            <person name="Salamov A.A."/>
            <person name="Schneeberger K."/>
            <person name="Spannagl M."/>
            <person name="Wang X."/>
            <person name="Yang L."/>
            <person name="Nasrallah M.E."/>
            <person name="Bergelson J."/>
            <person name="Carrington J.C."/>
            <person name="Gaut B.S."/>
            <person name="Schmutz J."/>
            <person name="Mayer K.F.X."/>
            <person name="Van de Peer Y."/>
            <person name="Grigoriev I.V."/>
            <person name="Nordborg M."/>
            <person name="Weigel D."/>
            <person name="Guo Y.-L."/>
        </authorList>
    </citation>
    <scope>NUCLEOTIDE SEQUENCE [LARGE SCALE GENOMIC DNA]</scope>
    <source>
        <strain evidence="2">cv. MN47</strain>
    </source>
</reference>
<gene>
    <name evidence="1" type="ORF">ARALYDRAFT_903496</name>
</gene>
<dbReference type="PANTHER" id="PTHR31362:SF0">
    <property type="entry name" value="EXOSTOSIN DOMAIN-CONTAINING PROTEIN-RELATED"/>
    <property type="match status" value="1"/>
</dbReference>
<evidence type="ECO:0000313" key="1">
    <source>
        <dbReference type="EMBL" id="EFH56200.1"/>
    </source>
</evidence>